<dbReference type="EMBL" id="OC943478">
    <property type="protein sequence ID" value="CAD7662634.1"/>
    <property type="molecule type" value="Genomic_DNA"/>
</dbReference>
<reference evidence="1" key="1">
    <citation type="submission" date="2020-11" db="EMBL/GenBank/DDBJ databases">
        <authorList>
            <person name="Tran Van P."/>
        </authorList>
    </citation>
    <scope>NUCLEOTIDE SEQUENCE</scope>
</reference>
<dbReference type="Proteomes" id="UP000728032">
    <property type="component" value="Unassembled WGS sequence"/>
</dbReference>
<evidence type="ECO:0000313" key="1">
    <source>
        <dbReference type="EMBL" id="CAD7662634.1"/>
    </source>
</evidence>
<protein>
    <submittedName>
        <fullName evidence="1">Uncharacterized protein</fullName>
    </submittedName>
</protein>
<keyword evidence="2" id="KW-1185">Reference proteome</keyword>
<evidence type="ECO:0000313" key="2">
    <source>
        <dbReference type="Proteomes" id="UP000728032"/>
    </source>
</evidence>
<proteinExistence type="predicted"/>
<gene>
    <name evidence="1" type="ORF">ONB1V03_LOCUS19194</name>
</gene>
<accession>A0A7R9MM76</accession>
<name>A0A7R9MM76_9ACAR</name>
<organism evidence="1">
    <name type="scientific">Oppiella nova</name>
    <dbReference type="NCBI Taxonomy" id="334625"/>
    <lineage>
        <taxon>Eukaryota</taxon>
        <taxon>Metazoa</taxon>
        <taxon>Ecdysozoa</taxon>
        <taxon>Arthropoda</taxon>
        <taxon>Chelicerata</taxon>
        <taxon>Arachnida</taxon>
        <taxon>Acari</taxon>
        <taxon>Acariformes</taxon>
        <taxon>Sarcoptiformes</taxon>
        <taxon>Oribatida</taxon>
        <taxon>Brachypylina</taxon>
        <taxon>Oppioidea</taxon>
        <taxon>Oppiidae</taxon>
        <taxon>Oppiella</taxon>
    </lineage>
</organism>
<sequence>MLRNAPSVLVLKSLVKYLRHVTSESSKYYPKFRGR</sequence>
<dbReference type="AlphaFoldDB" id="A0A7R9MM76"/>
<dbReference type="EMBL" id="CAJPVJ010028653">
    <property type="protein sequence ID" value="CAG2179770.1"/>
    <property type="molecule type" value="Genomic_DNA"/>
</dbReference>